<reference evidence="1 2" key="1">
    <citation type="submission" date="2017-06" db="EMBL/GenBank/DDBJ databases">
        <authorList>
            <consortium name="Pathogen Informatics"/>
        </authorList>
    </citation>
    <scope>NUCLEOTIDE SEQUENCE [LARGE SCALE GENOMIC DNA]</scope>
    <source>
        <strain evidence="1 2">NCTC13490</strain>
    </source>
</reference>
<dbReference type="KEGG" id="ctak:4412677_00390"/>
<name>A0A239WKX7_9FLAO</name>
<evidence type="ECO:0000313" key="1">
    <source>
        <dbReference type="EMBL" id="SNV35082.1"/>
    </source>
</evidence>
<accession>A0A239WKX7</accession>
<dbReference type="EMBL" id="LT906465">
    <property type="protein sequence ID" value="SNV35082.1"/>
    <property type="molecule type" value="Genomic_DNA"/>
</dbReference>
<dbReference type="Proteomes" id="UP000215196">
    <property type="component" value="Chromosome 1"/>
</dbReference>
<sequence>MIGMQLKTILEISIYRHLALYRHAAIVKTHELRELSNLEIKYLKLNYQLSDGITLMEKHLSCFHYSPGVKVVPWKYEKMDELED</sequence>
<organism evidence="1 2">
    <name type="scientific">Chryseobacterium taklimakanense</name>
    <dbReference type="NCBI Taxonomy" id="536441"/>
    <lineage>
        <taxon>Bacteria</taxon>
        <taxon>Pseudomonadati</taxon>
        <taxon>Bacteroidota</taxon>
        <taxon>Flavobacteriia</taxon>
        <taxon>Flavobacteriales</taxon>
        <taxon>Weeksellaceae</taxon>
        <taxon>Chryseobacterium group</taxon>
        <taxon>Chryseobacterium</taxon>
    </lineage>
</organism>
<protein>
    <submittedName>
        <fullName evidence="1">Uncharacterized protein</fullName>
    </submittedName>
</protein>
<dbReference type="AlphaFoldDB" id="A0A239WKX7"/>
<evidence type="ECO:0000313" key="2">
    <source>
        <dbReference type="Proteomes" id="UP000215196"/>
    </source>
</evidence>
<keyword evidence="2" id="KW-1185">Reference proteome</keyword>
<proteinExistence type="predicted"/>
<gene>
    <name evidence="1" type="ORF">SAMEA4412677_00390</name>
</gene>